<accession>V2XBX6</accession>
<organism evidence="3 4">
    <name type="scientific">Moniliophthora roreri (strain MCA 2997)</name>
    <name type="common">Cocoa frosty pod rot fungus</name>
    <name type="synonym">Crinipellis roreri</name>
    <dbReference type="NCBI Taxonomy" id="1381753"/>
    <lineage>
        <taxon>Eukaryota</taxon>
        <taxon>Fungi</taxon>
        <taxon>Dikarya</taxon>
        <taxon>Basidiomycota</taxon>
        <taxon>Agaricomycotina</taxon>
        <taxon>Agaricomycetes</taxon>
        <taxon>Agaricomycetidae</taxon>
        <taxon>Agaricales</taxon>
        <taxon>Marasmiineae</taxon>
        <taxon>Marasmiaceae</taxon>
        <taxon>Moniliophthora</taxon>
    </lineage>
</organism>
<evidence type="ECO:0000313" key="4">
    <source>
        <dbReference type="Proteomes" id="UP000017559"/>
    </source>
</evidence>
<keyword evidence="1" id="KW-1133">Transmembrane helix</keyword>
<dbReference type="PANTHER" id="PTHR40465:SF1">
    <property type="entry name" value="DUF6534 DOMAIN-CONTAINING PROTEIN"/>
    <property type="match status" value="1"/>
</dbReference>
<proteinExistence type="predicted"/>
<dbReference type="OrthoDB" id="3053835at2759"/>
<feature type="transmembrane region" description="Helical" evidence="1">
    <location>
        <begin position="91"/>
        <end position="108"/>
    </location>
</feature>
<reference evidence="3 4" key="1">
    <citation type="journal article" date="2014" name="BMC Genomics">
        <title>Genome and secretome analysis of the hemibiotrophic fungal pathogen, Moniliophthora roreri, which causes frosty pod rot disease of cacao: mechanisms of the biotrophic and necrotrophic phases.</title>
        <authorList>
            <person name="Meinhardt L.W."/>
            <person name="Costa G.G.L."/>
            <person name="Thomazella D.P.T."/>
            <person name="Teixeira P.J.P.L."/>
            <person name="Carazzolle M.F."/>
            <person name="Schuster S.C."/>
            <person name="Carlson J.E."/>
            <person name="Guiltinan M.J."/>
            <person name="Mieczkowski P."/>
            <person name="Farmer A."/>
            <person name="Ramaraj T."/>
            <person name="Crozier J."/>
            <person name="Davis R.E."/>
            <person name="Shao J."/>
            <person name="Melnick R.L."/>
            <person name="Pereira G.A.G."/>
            <person name="Bailey B.A."/>
        </authorList>
    </citation>
    <scope>NUCLEOTIDE SEQUENCE [LARGE SCALE GENOMIC DNA]</scope>
    <source>
        <strain evidence="3 4">MCA 2997</strain>
    </source>
</reference>
<dbReference type="Pfam" id="PF20152">
    <property type="entry name" value="DUF6534"/>
    <property type="match status" value="1"/>
</dbReference>
<dbReference type="KEGG" id="mrr:Moror_2927"/>
<evidence type="ECO:0000259" key="2">
    <source>
        <dbReference type="Pfam" id="PF20152"/>
    </source>
</evidence>
<keyword evidence="1" id="KW-0472">Membrane</keyword>
<dbReference type="EMBL" id="AWSO01000363">
    <property type="protein sequence ID" value="ESK91207.1"/>
    <property type="molecule type" value="Genomic_DNA"/>
</dbReference>
<feature type="transmembrane region" description="Helical" evidence="1">
    <location>
        <begin position="120"/>
        <end position="138"/>
    </location>
</feature>
<feature type="transmembrane region" description="Helical" evidence="1">
    <location>
        <begin position="12"/>
        <end position="35"/>
    </location>
</feature>
<feature type="domain" description="DUF6534" evidence="2">
    <location>
        <begin position="168"/>
        <end position="213"/>
    </location>
</feature>
<keyword evidence="4" id="KW-1185">Reference proteome</keyword>
<dbReference type="AlphaFoldDB" id="V2XBX6"/>
<name>V2XBX6_MONRO</name>
<evidence type="ECO:0000313" key="3">
    <source>
        <dbReference type="EMBL" id="ESK91207.1"/>
    </source>
</evidence>
<dbReference type="InterPro" id="IPR045339">
    <property type="entry name" value="DUF6534"/>
</dbReference>
<sequence>MDDDHIVHQAGPLLLGYMLNWALWGILTMQVYIYWSAFPTDRWAAQALVYGLYLTETAQSVLLTHDAFQTFALGFMNPDALDDLHKLWLDVYLYDGLVATCVQIYYAHRIYILLSRAKTIPGIIVTLCVIQLVTNIFTSLSMKKIGRLSGYTQIKTPISGLLCNACTILADVLIAVTMVYALSRFDVRFTETRSLVRRLNRLAMETGSLLALVNSQL</sequence>
<dbReference type="PANTHER" id="PTHR40465">
    <property type="entry name" value="CHROMOSOME 1, WHOLE GENOME SHOTGUN SEQUENCE"/>
    <property type="match status" value="1"/>
</dbReference>
<dbReference type="Proteomes" id="UP000017559">
    <property type="component" value="Unassembled WGS sequence"/>
</dbReference>
<keyword evidence="1" id="KW-0812">Transmembrane</keyword>
<comment type="caution">
    <text evidence="3">The sequence shown here is derived from an EMBL/GenBank/DDBJ whole genome shotgun (WGS) entry which is preliminary data.</text>
</comment>
<protein>
    <recommendedName>
        <fullName evidence="2">DUF6534 domain-containing protein</fullName>
    </recommendedName>
</protein>
<dbReference type="HOGENOM" id="CLU_046025_2_1_1"/>
<gene>
    <name evidence="3" type="ORF">Moror_2927</name>
</gene>
<feature type="transmembrane region" description="Helical" evidence="1">
    <location>
        <begin position="158"/>
        <end position="183"/>
    </location>
</feature>
<dbReference type="STRING" id="1381753.V2XBX6"/>
<evidence type="ECO:0000256" key="1">
    <source>
        <dbReference type="SAM" id="Phobius"/>
    </source>
</evidence>